<protein>
    <recommendedName>
        <fullName evidence="1">ACT domain-containing protein</fullName>
    </recommendedName>
</protein>
<evidence type="ECO:0000259" key="1">
    <source>
        <dbReference type="Pfam" id="PF19571"/>
    </source>
</evidence>
<organism evidence="2">
    <name type="scientific">human gut metagenome</name>
    <dbReference type="NCBI Taxonomy" id="408170"/>
    <lineage>
        <taxon>unclassified sequences</taxon>
        <taxon>metagenomes</taxon>
        <taxon>organismal metagenomes</taxon>
    </lineage>
</organism>
<feature type="non-terminal residue" evidence="2">
    <location>
        <position position="1"/>
    </location>
</feature>
<accession>K1RYU1</accession>
<name>K1RYU1_9ZZZZ</name>
<reference evidence="2" key="1">
    <citation type="journal article" date="2013" name="Environ. Microbiol.">
        <title>Microbiota from the distal guts of lean and obese adolescents exhibit partial functional redundancy besides clear differences in community structure.</title>
        <authorList>
            <person name="Ferrer M."/>
            <person name="Ruiz A."/>
            <person name="Lanza F."/>
            <person name="Haange S.B."/>
            <person name="Oberbach A."/>
            <person name="Till H."/>
            <person name="Bargiela R."/>
            <person name="Campoy C."/>
            <person name="Segura M.T."/>
            <person name="Richter M."/>
            <person name="von Bergen M."/>
            <person name="Seifert J."/>
            <person name="Suarez A."/>
        </authorList>
    </citation>
    <scope>NUCLEOTIDE SEQUENCE</scope>
</reference>
<dbReference type="InterPro" id="IPR045739">
    <property type="entry name" value="ACT_dom_pair"/>
</dbReference>
<comment type="caution">
    <text evidence="2">The sequence shown here is derived from an EMBL/GenBank/DDBJ whole genome shotgun (WGS) entry which is preliminary data.</text>
</comment>
<dbReference type="SUPFAM" id="SSF55021">
    <property type="entry name" value="ACT-like"/>
    <property type="match status" value="1"/>
</dbReference>
<proteinExistence type="predicted"/>
<dbReference type="Gene3D" id="3.30.2130.10">
    <property type="entry name" value="VC0802-like"/>
    <property type="match status" value="1"/>
</dbReference>
<evidence type="ECO:0000313" key="2">
    <source>
        <dbReference type="EMBL" id="EKC50498.1"/>
    </source>
</evidence>
<feature type="domain" description="ACT" evidence="1">
    <location>
        <begin position="2"/>
        <end position="52"/>
    </location>
</feature>
<sequence length="53" mass="6047">FLSDEGVFIEYMYSFANGETANVIIRPNDMDNCIRVLTEKKVDLLAASDLYKL</sequence>
<dbReference type="EMBL" id="AJWY01012236">
    <property type="protein sequence ID" value="EKC50498.1"/>
    <property type="molecule type" value="Genomic_DNA"/>
</dbReference>
<dbReference type="InterPro" id="IPR045865">
    <property type="entry name" value="ACT-like_dom_sf"/>
</dbReference>
<dbReference type="AlphaFoldDB" id="K1RYU1"/>
<gene>
    <name evidence="2" type="ORF">LEA_17855</name>
</gene>
<dbReference type="PANTHER" id="PTHR40099:SF1">
    <property type="entry name" value="ACETOLACTATE SYNTHASE, SMALL SUBUNIT"/>
    <property type="match status" value="1"/>
</dbReference>
<dbReference type="Pfam" id="PF19571">
    <property type="entry name" value="ACT_8"/>
    <property type="match status" value="1"/>
</dbReference>
<dbReference type="PANTHER" id="PTHR40099">
    <property type="entry name" value="ACETOLACTATE SYNTHASE, SMALL SUBUNIT"/>
    <property type="match status" value="1"/>
</dbReference>